<dbReference type="EMBL" id="BLXT01003971">
    <property type="protein sequence ID" value="GFO08540.1"/>
    <property type="molecule type" value="Genomic_DNA"/>
</dbReference>
<name>A0AAV4AMG5_9GAST</name>
<organism evidence="3 4">
    <name type="scientific">Plakobranchus ocellatus</name>
    <dbReference type="NCBI Taxonomy" id="259542"/>
    <lineage>
        <taxon>Eukaryota</taxon>
        <taxon>Metazoa</taxon>
        <taxon>Spiralia</taxon>
        <taxon>Lophotrochozoa</taxon>
        <taxon>Mollusca</taxon>
        <taxon>Gastropoda</taxon>
        <taxon>Heterobranchia</taxon>
        <taxon>Euthyneura</taxon>
        <taxon>Panpulmonata</taxon>
        <taxon>Sacoglossa</taxon>
        <taxon>Placobranchoidea</taxon>
        <taxon>Plakobranchidae</taxon>
        <taxon>Plakobranchus</taxon>
    </lineage>
</organism>
<dbReference type="Proteomes" id="UP000735302">
    <property type="component" value="Unassembled WGS sequence"/>
</dbReference>
<dbReference type="AlphaFoldDB" id="A0AAV4AMG5"/>
<dbReference type="GO" id="GO:0005634">
    <property type="term" value="C:nucleus"/>
    <property type="evidence" value="ECO:0007669"/>
    <property type="project" value="TreeGrafter"/>
</dbReference>
<dbReference type="PANTHER" id="PTHR19303:SF73">
    <property type="entry name" value="PROTEIN PDC2"/>
    <property type="match status" value="1"/>
</dbReference>
<sequence>MTRAWIDRFKLRQGIGMKTVSGESASAPVEVSSEWQKNELSKLLQEYPAENIFNADETGLFYKCLPNRTLAKKGEICTGQKIPKDILSVLIATNMTGSEKLPLVIIGKYDKPRCLKNIRTLPVTYKANKKAWMVGSIFEEWVRKLDRKFLLEGRSIALFIDNCSAPPQLTGLRAVKLIFLPPNTTSILQPCDQGIIQNFKCLYRKRVLKRFISSFEETGNVDSHYKMTILDAINFAFASWNDVKPECTANCFTKAGFSTEEATSQQSVESDEEIMSLFTQTKELLPGDQTLQDYLQIDNDIAATEEMTLQEIAAKERNDTEQVDCDDQPEEDAPETVTNKKAEEAMETLRLFLQQQEGAGDILSQLTTQETSIGKLIALTKKQSSITSFFKPMQKKVKTTIRCDSPKPTDEWGRKGHTYHSY</sequence>
<proteinExistence type="predicted"/>
<keyword evidence="4" id="KW-1185">Reference proteome</keyword>
<accession>A0AAV4AMG5</accession>
<comment type="caution">
    <text evidence="3">The sequence shown here is derived from an EMBL/GenBank/DDBJ whole genome shotgun (WGS) entry which is preliminary data.</text>
</comment>
<feature type="compositionally biased region" description="Acidic residues" evidence="1">
    <location>
        <begin position="321"/>
        <end position="334"/>
    </location>
</feature>
<dbReference type="InterPro" id="IPR004875">
    <property type="entry name" value="DDE_SF_endonuclease_dom"/>
</dbReference>
<evidence type="ECO:0000313" key="3">
    <source>
        <dbReference type="EMBL" id="GFO08540.1"/>
    </source>
</evidence>
<gene>
    <name evidence="3" type="ORF">PoB_003504500</name>
</gene>
<evidence type="ECO:0000259" key="2">
    <source>
        <dbReference type="Pfam" id="PF03184"/>
    </source>
</evidence>
<dbReference type="InterPro" id="IPR050863">
    <property type="entry name" value="CenT-Element_Derived"/>
</dbReference>
<dbReference type="PANTHER" id="PTHR19303">
    <property type="entry name" value="TRANSPOSON"/>
    <property type="match status" value="1"/>
</dbReference>
<feature type="region of interest" description="Disordered" evidence="1">
    <location>
        <begin position="317"/>
        <end position="337"/>
    </location>
</feature>
<dbReference type="Pfam" id="PF03184">
    <property type="entry name" value="DDE_1"/>
    <property type="match status" value="1"/>
</dbReference>
<feature type="domain" description="DDE-1" evidence="2">
    <location>
        <begin position="85"/>
        <end position="252"/>
    </location>
</feature>
<evidence type="ECO:0000313" key="4">
    <source>
        <dbReference type="Proteomes" id="UP000735302"/>
    </source>
</evidence>
<evidence type="ECO:0000256" key="1">
    <source>
        <dbReference type="SAM" id="MobiDB-lite"/>
    </source>
</evidence>
<dbReference type="GO" id="GO:0003677">
    <property type="term" value="F:DNA binding"/>
    <property type="evidence" value="ECO:0007669"/>
    <property type="project" value="TreeGrafter"/>
</dbReference>
<reference evidence="3 4" key="1">
    <citation type="journal article" date="2021" name="Elife">
        <title>Chloroplast acquisition without the gene transfer in kleptoplastic sea slugs, Plakobranchus ocellatus.</title>
        <authorList>
            <person name="Maeda T."/>
            <person name="Takahashi S."/>
            <person name="Yoshida T."/>
            <person name="Shimamura S."/>
            <person name="Takaki Y."/>
            <person name="Nagai Y."/>
            <person name="Toyoda A."/>
            <person name="Suzuki Y."/>
            <person name="Arimoto A."/>
            <person name="Ishii H."/>
            <person name="Satoh N."/>
            <person name="Nishiyama T."/>
            <person name="Hasebe M."/>
            <person name="Maruyama T."/>
            <person name="Minagawa J."/>
            <person name="Obokata J."/>
            <person name="Shigenobu S."/>
        </authorList>
    </citation>
    <scope>NUCLEOTIDE SEQUENCE [LARGE SCALE GENOMIC DNA]</scope>
</reference>
<protein>
    <submittedName>
        <fullName evidence="3">Tigger transposable element-derived protein 6</fullName>
    </submittedName>
</protein>